<name>A0ABN2LYY2_9ACTN</name>
<comment type="caution">
    <text evidence="1">The sequence shown here is derived from an EMBL/GenBank/DDBJ whole genome shotgun (WGS) entry which is preliminary data.</text>
</comment>
<dbReference type="InterPro" id="IPR014756">
    <property type="entry name" value="Ig_E-set"/>
</dbReference>
<proteinExistence type="predicted"/>
<sequence>MRFAGGGEWASVFQDPPMSTTGGVQIMVTGEFLSRTSEVVLSGRTALAFQVLDDTRLGAVLPATVTSGYLTVRTPGGVSATGSNARLRLEGTGPIVARVIRVESCADPEPAGYTLLVEGSALGTAYAAAADGSGITPIQVLSDTQVAVRLPAGRTNAAVTVYTSRGMSSPVHYDNAPLATDRACIPLY</sequence>
<dbReference type="Proteomes" id="UP001500218">
    <property type="component" value="Unassembled WGS sequence"/>
</dbReference>
<keyword evidence="2" id="KW-1185">Reference proteome</keyword>
<accession>A0ABN2LYY2</accession>
<dbReference type="InterPro" id="IPR013783">
    <property type="entry name" value="Ig-like_fold"/>
</dbReference>
<evidence type="ECO:0000313" key="1">
    <source>
        <dbReference type="EMBL" id="GAA1802169.1"/>
    </source>
</evidence>
<dbReference type="EMBL" id="BAAALT010000063">
    <property type="protein sequence ID" value="GAA1802169.1"/>
    <property type="molecule type" value="Genomic_DNA"/>
</dbReference>
<evidence type="ECO:0000313" key="2">
    <source>
        <dbReference type="Proteomes" id="UP001500218"/>
    </source>
</evidence>
<protein>
    <recommendedName>
        <fullName evidence="3">IPT/TIG domain-containing protein</fullName>
    </recommendedName>
</protein>
<gene>
    <name evidence="1" type="ORF">GCM10009682_25010</name>
</gene>
<organism evidence="1 2">
    <name type="scientific">Luedemannella flava</name>
    <dbReference type="NCBI Taxonomy" id="349316"/>
    <lineage>
        <taxon>Bacteria</taxon>
        <taxon>Bacillati</taxon>
        <taxon>Actinomycetota</taxon>
        <taxon>Actinomycetes</taxon>
        <taxon>Micromonosporales</taxon>
        <taxon>Micromonosporaceae</taxon>
        <taxon>Luedemannella</taxon>
    </lineage>
</organism>
<reference evidence="1 2" key="1">
    <citation type="journal article" date="2019" name="Int. J. Syst. Evol. Microbiol.">
        <title>The Global Catalogue of Microorganisms (GCM) 10K type strain sequencing project: providing services to taxonomists for standard genome sequencing and annotation.</title>
        <authorList>
            <consortium name="The Broad Institute Genomics Platform"/>
            <consortium name="The Broad Institute Genome Sequencing Center for Infectious Disease"/>
            <person name="Wu L."/>
            <person name="Ma J."/>
        </authorList>
    </citation>
    <scope>NUCLEOTIDE SEQUENCE [LARGE SCALE GENOMIC DNA]</scope>
    <source>
        <strain evidence="1 2">JCM 13250</strain>
    </source>
</reference>
<dbReference type="Gene3D" id="2.60.40.10">
    <property type="entry name" value="Immunoglobulins"/>
    <property type="match status" value="1"/>
</dbReference>
<dbReference type="SUPFAM" id="SSF81296">
    <property type="entry name" value="E set domains"/>
    <property type="match status" value="1"/>
</dbReference>
<evidence type="ECO:0008006" key="3">
    <source>
        <dbReference type="Google" id="ProtNLM"/>
    </source>
</evidence>